<evidence type="ECO:0000259" key="7">
    <source>
        <dbReference type="Pfam" id="PF22924"/>
    </source>
</evidence>
<name>A0A7W7R892_KITKI</name>
<keyword evidence="3" id="KW-0285">Flavoprotein</keyword>
<comment type="caution">
    <text evidence="8">The sequence shown here is derived from an EMBL/GenBank/DDBJ whole genome shotgun (WGS) entry which is preliminary data.</text>
</comment>
<keyword evidence="5 8" id="KW-0560">Oxidoreductase</keyword>
<sequence>MNTEHRRFIAPGPAVLNAARGAAPPGAGAPGAGATAAGLSADAGRVPPPYATEVMKALFEEWIAAEPDPLSRDTSAHLRLRRLAEVLPPATELFADTALLSSVGAATALADPALYQTFLSHYILCAGSVALLGEPGTGIADDLAHVRAKGSFMVTEVGDASSHLGIRTVAEFDPSTLEFVLHTPDDRAAKFSSVAALGLPQQAVVCARVSVDGRDGGVFSFLVDITDERGAMAPGVELSSPLAVQALPLPYALVRFRRVRLPYQRWLRDGAEIDDSGVLRDPTGGQDARLQRTLSVGQALWATLPTALAAMGARSAVLGWRFSASRRSHGRLAPQAPVLVYRTQQHAVVGALAEAFGLRCVAEAARGLWSAAAGVGGAAQSTPQLVPQPAPKMAFSPWAAVDSGLALYKALTTRATARLVGECQHRCGVSGQFAINRLPGYLGFAHAFDSAGGDSTLILLDAGRLLAEQAEQAEPVEAVEQVEPVDPTDPDWWPAIAAALTARLAVRLGADLRRRRATGASGLELWNPLLDQAVQLGEAQAQLLAANAVAQAVAGAGAGAGAAAPPPPALGDLAALYGLGQARRLSGPLLAAEVLDPATVRHFPEALDQLCDRLAPHLPAIAEALDPDQGQATAPLGASDYPAALVAALTWHRSTS</sequence>
<keyword evidence="4" id="KW-0274">FAD</keyword>
<evidence type="ECO:0000256" key="2">
    <source>
        <dbReference type="ARBA" id="ARBA00006288"/>
    </source>
</evidence>
<dbReference type="Pfam" id="PF01756">
    <property type="entry name" value="ACOX"/>
    <property type="match status" value="1"/>
</dbReference>
<reference evidence="8 9" key="1">
    <citation type="submission" date="2020-08" db="EMBL/GenBank/DDBJ databases">
        <title>Sequencing the genomes of 1000 actinobacteria strains.</title>
        <authorList>
            <person name="Klenk H.-P."/>
        </authorList>
    </citation>
    <scope>NUCLEOTIDE SEQUENCE [LARGE SCALE GENOMIC DNA]</scope>
    <source>
        <strain evidence="8 9">DSM 41654</strain>
    </source>
</reference>
<evidence type="ECO:0000313" key="8">
    <source>
        <dbReference type="EMBL" id="MBB4926636.1"/>
    </source>
</evidence>
<dbReference type="PANTHER" id="PTHR10909">
    <property type="entry name" value="ELECTRON TRANSPORT OXIDOREDUCTASE"/>
    <property type="match status" value="1"/>
</dbReference>
<dbReference type="InterPro" id="IPR009100">
    <property type="entry name" value="AcylCoA_DH/oxidase_NM_dom_sf"/>
</dbReference>
<dbReference type="Pfam" id="PF22924">
    <property type="entry name" value="ACOX_C_alpha1"/>
    <property type="match status" value="1"/>
</dbReference>
<dbReference type="PANTHER" id="PTHR10909:SF382">
    <property type="entry name" value="ACYL-COENZYME A OXIDASE"/>
    <property type="match status" value="1"/>
</dbReference>
<dbReference type="GO" id="GO:0071949">
    <property type="term" value="F:FAD binding"/>
    <property type="evidence" value="ECO:0007669"/>
    <property type="project" value="InterPro"/>
</dbReference>
<dbReference type="EMBL" id="JACHJV010000001">
    <property type="protein sequence ID" value="MBB4926636.1"/>
    <property type="molecule type" value="Genomic_DNA"/>
</dbReference>
<dbReference type="AlphaFoldDB" id="A0A7W7R892"/>
<evidence type="ECO:0000256" key="5">
    <source>
        <dbReference type="ARBA" id="ARBA00023002"/>
    </source>
</evidence>
<feature type="domain" description="Acyl-CoA oxidase C-terminal" evidence="6">
    <location>
        <begin position="498"/>
        <end position="640"/>
    </location>
</feature>
<dbReference type="SUPFAM" id="SSF56645">
    <property type="entry name" value="Acyl-CoA dehydrogenase NM domain-like"/>
    <property type="match status" value="1"/>
</dbReference>
<organism evidence="8 9">
    <name type="scientific">Kitasatospora kifunensis</name>
    <name type="common">Streptomyces kifunensis</name>
    <dbReference type="NCBI Taxonomy" id="58351"/>
    <lineage>
        <taxon>Bacteria</taxon>
        <taxon>Bacillati</taxon>
        <taxon>Actinomycetota</taxon>
        <taxon>Actinomycetes</taxon>
        <taxon>Kitasatosporales</taxon>
        <taxon>Streptomycetaceae</taxon>
        <taxon>Kitasatospora</taxon>
    </lineage>
</organism>
<dbReference type="EC" id="1.3.3.6" evidence="8"/>
<proteinExistence type="inferred from homology"/>
<dbReference type="Gene3D" id="1.20.140.10">
    <property type="entry name" value="Butyryl-CoA Dehydrogenase, subunit A, domain 3"/>
    <property type="match status" value="2"/>
</dbReference>
<protein>
    <submittedName>
        <fullName evidence="8">Acyl-CoA oxidase</fullName>
        <ecNumber evidence="8">1.3.3.6</ecNumber>
    </submittedName>
</protein>
<accession>A0A7W7R892</accession>
<comment type="similarity">
    <text evidence="2">Belongs to the acyl-CoA oxidase family.</text>
</comment>
<feature type="domain" description="Acyl-CoA oxidase C-alpha1" evidence="7">
    <location>
        <begin position="307"/>
        <end position="466"/>
    </location>
</feature>
<dbReference type="GO" id="GO:0005504">
    <property type="term" value="F:fatty acid binding"/>
    <property type="evidence" value="ECO:0007669"/>
    <property type="project" value="TreeGrafter"/>
</dbReference>
<dbReference type="InterPro" id="IPR055060">
    <property type="entry name" value="ACOX_C_alpha1"/>
</dbReference>
<dbReference type="Gene3D" id="2.40.110.10">
    <property type="entry name" value="Butyryl-CoA Dehydrogenase, subunit A, domain 2"/>
    <property type="match status" value="1"/>
</dbReference>
<comment type="cofactor">
    <cofactor evidence="1">
        <name>FAD</name>
        <dbReference type="ChEBI" id="CHEBI:57692"/>
    </cofactor>
</comment>
<dbReference type="RefSeq" id="WP_312897449.1">
    <property type="nucleotide sequence ID" value="NZ_JACHJV010000001.1"/>
</dbReference>
<evidence type="ECO:0000259" key="6">
    <source>
        <dbReference type="Pfam" id="PF01756"/>
    </source>
</evidence>
<dbReference type="GO" id="GO:0033540">
    <property type="term" value="P:fatty acid beta-oxidation using acyl-CoA oxidase"/>
    <property type="evidence" value="ECO:0007669"/>
    <property type="project" value="TreeGrafter"/>
</dbReference>
<dbReference type="InterPro" id="IPR012258">
    <property type="entry name" value="Acyl-CoA_oxidase"/>
</dbReference>
<keyword evidence="9" id="KW-1185">Reference proteome</keyword>
<evidence type="ECO:0000313" key="9">
    <source>
        <dbReference type="Proteomes" id="UP000540506"/>
    </source>
</evidence>
<dbReference type="InterPro" id="IPR036250">
    <property type="entry name" value="AcylCo_DH-like_C"/>
</dbReference>
<gene>
    <name evidence="8" type="ORF">FHR34_005629</name>
</gene>
<dbReference type="InterPro" id="IPR002655">
    <property type="entry name" value="Acyl-CoA_oxidase_C"/>
</dbReference>
<evidence type="ECO:0000256" key="4">
    <source>
        <dbReference type="ARBA" id="ARBA00022827"/>
    </source>
</evidence>
<dbReference type="GO" id="GO:0003997">
    <property type="term" value="F:acyl-CoA oxidase activity"/>
    <property type="evidence" value="ECO:0007669"/>
    <property type="project" value="UniProtKB-EC"/>
</dbReference>
<evidence type="ECO:0000256" key="1">
    <source>
        <dbReference type="ARBA" id="ARBA00001974"/>
    </source>
</evidence>
<dbReference type="SUPFAM" id="SSF47203">
    <property type="entry name" value="Acyl-CoA dehydrogenase C-terminal domain-like"/>
    <property type="match status" value="2"/>
</dbReference>
<dbReference type="InterPro" id="IPR046373">
    <property type="entry name" value="Acyl-CoA_Oxase/DH_mid-dom_sf"/>
</dbReference>
<dbReference type="GO" id="GO:0055088">
    <property type="term" value="P:lipid homeostasis"/>
    <property type="evidence" value="ECO:0007669"/>
    <property type="project" value="TreeGrafter"/>
</dbReference>
<dbReference type="Proteomes" id="UP000540506">
    <property type="component" value="Unassembled WGS sequence"/>
</dbReference>
<evidence type="ECO:0000256" key="3">
    <source>
        <dbReference type="ARBA" id="ARBA00022630"/>
    </source>
</evidence>